<comment type="similarity">
    <text evidence="1 10 11">Belongs to the HAM1 NTPase family.</text>
</comment>
<dbReference type="EC" id="3.6.1.66" evidence="10"/>
<keyword evidence="7 10" id="KW-0546">Nucleotide metabolism</keyword>
<keyword evidence="4 10" id="KW-0547">Nucleotide-binding</keyword>
<reference evidence="12" key="2">
    <citation type="submission" date="2021-04" db="EMBL/GenBank/DDBJ databases">
        <authorList>
            <person name="Gilroy R."/>
        </authorList>
    </citation>
    <scope>NUCLEOTIDE SEQUENCE</scope>
    <source>
        <strain evidence="12">2239</strain>
    </source>
</reference>
<dbReference type="Pfam" id="PF01725">
    <property type="entry name" value="Ham1p_like"/>
    <property type="match status" value="1"/>
</dbReference>
<dbReference type="GO" id="GO:0009146">
    <property type="term" value="P:purine nucleoside triphosphate catabolic process"/>
    <property type="evidence" value="ECO:0007669"/>
    <property type="project" value="UniProtKB-UniRule"/>
</dbReference>
<dbReference type="GO" id="GO:0036222">
    <property type="term" value="F:XTP diphosphatase activity"/>
    <property type="evidence" value="ECO:0007669"/>
    <property type="project" value="UniProtKB-UniRule"/>
</dbReference>
<dbReference type="NCBIfam" id="TIGR00042">
    <property type="entry name" value="RdgB/HAM1 family non-canonical purine NTP pyrophosphatase"/>
    <property type="match status" value="1"/>
</dbReference>
<dbReference type="SUPFAM" id="SSF52972">
    <property type="entry name" value="ITPase-like"/>
    <property type="match status" value="1"/>
</dbReference>
<reference evidence="12" key="1">
    <citation type="journal article" date="2021" name="PeerJ">
        <title>Extensive microbial diversity within the chicken gut microbiome revealed by metagenomics and culture.</title>
        <authorList>
            <person name="Gilroy R."/>
            <person name="Ravi A."/>
            <person name="Getino M."/>
            <person name="Pursley I."/>
            <person name="Horton D.L."/>
            <person name="Alikhan N.F."/>
            <person name="Baker D."/>
            <person name="Gharbi K."/>
            <person name="Hall N."/>
            <person name="Watson M."/>
            <person name="Adriaenssens E.M."/>
            <person name="Foster-Nyarko E."/>
            <person name="Jarju S."/>
            <person name="Secka A."/>
            <person name="Antonio M."/>
            <person name="Oren A."/>
            <person name="Chaudhuri R.R."/>
            <person name="La Ragione R."/>
            <person name="Hildebrand F."/>
            <person name="Pallen M.J."/>
        </authorList>
    </citation>
    <scope>NUCLEOTIDE SEQUENCE</scope>
    <source>
        <strain evidence="12">2239</strain>
    </source>
</reference>
<evidence type="ECO:0000313" key="13">
    <source>
        <dbReference type="Proteomes" id="UP000824193"/>
    </source>
</evidence>
<dbReference type="GO" id="GO:0035870">
    <property type="term" value="F:dITP diphosphatase activity"/>
    <property type="evidence" value="ECO:0007669"/>
    <property type="project" value="UniProtKB-UniRule"/>
</dbReference>
<dbReference type="GO" id="GO:0005829">
    <property type="term" value="C:cytosol"/>
    <property type="evidence" value="ECO:0007669"/>
    <property type="project" value="TreeGrafter"/>
</dbReference>
<accession>A0A9D1V5V8</accession>
<evidence type="ECO:0000313" key="12">
    <source>
        <dbReference type="EMBL" id="HIX06681.1"/>
    </source>
</evidence>
<evidence type="ECO:0000256" key="2">
    <source>
        <dbReference type="ARBA" id="ARBA00011738"/>
    </source>
</evidence>
<name>A0A9D1V5V8_9FIRM</name>
<comment type="subunit">
    <text evidence="2 10">Homodimer.</text>
</comment>
<feature type="active site" description="Proton acceptor" evidence="10">
    <location>
        <position position="69"/>
    </location>
</feature>
<evidence type="ECO:0000256" key="11">
    <source>
        <dbReference type="RuleBase" id="RU003781"/>
    </source>
</evidence>
<feature type="binding site" evidence="10">
    <location>
        <begin position="7"/>
        <end position="12"/>
    </location>
    <ligand>
        <name>substrate</name>
    </ligand>
</feature>
<dbReference type="InterPro" id="IPR002637">
    <property type="entry name" value="RdgB/HAM1"/>
</dbReference>
<gene>
    <name evidence="12" type="primary">rdgB</name>
    <name evidence="12" type="ORF">H9865_11400</name>
</gene>
<organism evidence="12 13">
    <name type="scientific">Candidatus Allofournierella pullicola</name>
    <dbReference type="NCBI Taxonomy" id="2838596"/>
    <lineage>
        <taxon>Bacteria</taxon>
        <taxon>Bacillati</taxon>
        <taxon>Bacillota</taxon>
        <taxon>Clostridia</taxon>
        <taxon>Eubacteriales</taxon>
        <taxon>Oscillospiraceae</taxon>
        <taxon>Allofournierella</taxon>
    </lineage>
</organism>
<evidence type="ECO:0000256" key="7">
    <source>
        <dbReference type="ARBA" id="ARBA00023080"/>
    </source>
</evidence>
<feature type="binding site" evidence="10">
    <location>
        <begin position="152"/>
        <end position="155"/>
    </location>
    <ligand>
        <name>substrate</name>
    </ligand>
</feature>
<comment type="catalytic activity">
    <reaction evidence="10">
        <text>ITP + H2O = IMP + diphosphate + H(+)</text>
        <dbReference type="Rhea" id="RHEA:29399"/>
        <dbReference type="ChEBI" id="CHEBI:15377"/>
        <dbReference type="ChEBI" id="CHEBI:15378"/>
        <dbReference type="ChEBI" id="CHEBI:33019"/>
        <dbReference type="ChEBI" id="CHEBI:58053"/>
        <dbReference type="ChEBI" id="CHEBI:61402"/>
        <dbReference type="EC" id="3.6.1.66"/>
    </reaction>
</comment>
<comment type="function">
    <text evidence="10">Pyrophosphatase that catalyzes the hydrolysis of nucleoside triphosphates to their monophosphate derivatives, with a high preference for the non-canonical purine nucleotides XTP (xanthosine triphosphate), dITP (deoxyinosine triphosphate) and ITP. Seems to function as a house-cleaning enzyme that removes non-canonical purine nucleotides from the nucleotide pool, thus preventing their incorporation into DNA/RNA and avoiding chromosomal lesions.</text>
</comment>
<dbReference type="PANTHER" id="PTHR11067">
    <property type="entry name" value="INOSINE TRIPHOSPHATE PYROPHOSPHATASE/HAM1 PROTEIN"/>
    <property type="match status" value="1"/>
</dbReference>
<evidence type="ECO:0000256" key="8">
    <source>
        <dbReference type="ARBA" id="ARBA00051875"/>
    </source>
</evidence>
<proteinExistence type="inferred from homology"/>
<dbReference type="GO" id="GO:0046872">
    <property type="term" value="F:metal ion binding"/>
    <property type="evidence" value="ECO:0007669"/>
    <property type="project" value="UniProtKB-KW"/>
</dbReference>
<evidence type="ECO:0000256" key="4">
    <source>
        <dbReference type="ARBA" id="ARBA00022741"/>
    </source>
</evidence>
<sequence>MLICAATGNAGKLKEIRRILEAQGHTVKSQKELGITLEPEETGTTFAENALIKAKAICEAAGLPTLADDSGLAVDVLNGEPGVYSARYCGRHGDDEANNDKLLEALSGVEEGRRTAKFVSAVCFYLPRGRQLTVLGECPGRVGFERAGQNGFGYDPLFIPEEVGLPGGGKAPNGEGRSYAQLEDWEKDAISHRGVAMAKLDKELPAFLAAGEGAGAPITAIDESLGFEQDYKRDGDRLTRTLR</sequence>
<evidence type="ECO:0000256" key="1">
    <source>
        <dbReference type="ARBA" id="ARBA00008023"/>
    </source>
</evidence>
<evidence type="ECO:0000256" key="10">
    <source>
        <dbReference type="HAMAP-Rule" id="MF_01405"/>
    </source>
</evidence>
<dbReference type="Gene3D" id="3.90.950.10">
    <property type="match status" value="1"/>
</dbReference>
<feature type="binding site" evidence="10">
    <location>
        <begin position="192"/>
        <end position="193"/>
    </location>
    <ligand>
        <name>substrate</name>
    </ligand>
</feature>
<comment type="catalytic activity">
    <reaction evidence="9 10">
        <text>XTP + H2O = XMP + diphosphate + H(+)</text>
        <dbReference type="Rhea" id="RHEA:28610"/>
        <dbReference type="ChEBI" id="CHEBI:15377"/>
        <dbReference type="ChEBI" id="CHEBI:15378"/>
        <dbReference type="ChEBI" id="CHEBI:33019"/>
        <dbReference type="ChEBI" id="CHEBI:57464"/>
        <dbReference type="ChEBI" id="CHEBI:61314"/>
        <dbReference type="EC" id="3.6.1.66"/>
    </reaction>
</comment>
<keyword evidence="3 10" id="KW-0479">Metal-binding</keyword>
<feature type="binding site" evidence="10">
    <location>
        <position position="187"/>
    </location>
    <ligand>
        <name>substrate</name>
    </ligand>
</feature>
<feature type="binding site" evidence="10">
    <location>
        <position position="40"/>
    </location>
    <ligand>
        <name>Mg(2+)</name>
        <dbReference type="ChEBI" id="CHEBI:18420"/>
    </ligand>
</feature>
<comment type="cofactor">
    <cofactor evidence="10">
        <name>Mg(2+)</name>
        <dbReference type="ChEBI" id="CHEBI:18420"/>
    </cofactor>
    <text evidence="10">Binds 1 Mg(2+) ion per subunit.</text>
</comment>
<dbReference type="GO" id="GO:0009117">
    <property type="term" value="P:nucleotide metabolic process"/>
    <property type="evidence" value="ECO:0007669"/>
    <property type="project" value="UniProtKB-KW"/>
</dbReference>
<comment type="caution">
    <text evidence="12">The sequence shown here is derived from an EMBL/GenBank/DDBJ whole genome shotgun (WGS) entry which is preliminary data.</text>
</comment>
<evidence type="ECO:0000256" key="3">
    <source>
        <dbReference type="ARBA" id="ARBA00022723"/>
    </source>
</evidence>
<dbReference type="CDD" id="cd00515">
    <property type="entry name" value="HAM1"/>
    <property type="match status" value="1"/>
</dbReference>
<dbReference type="InterPro" id="IPR020922">
    <property type="entry name" value="dITP/XTP_pyrophosphatase"/>
</dbReference>
<dbReference type="PANTHER" id="PTHR11067:SF9">
    <property type="entry name" value="INOSINE TRIPHOSPHATE PYROPHOSPHATASE"/>
    <property type="match status" value="1"/>
</dbReference>
<dbReference type="GO" id="GO:0000166">
    <property type="term" value="F:nucleotide binding"/>
    <property type="evidence" value="ECO:0007669"/>
    <property type="project" value="UniProtKB-KW"/>
</dbReference>
<protein>
    <recommendedName>
        <fullName evidence="10">dITP/XTP pyrophosphatase</fullName>
        <ecNumber evidence="10">3.6.1.66</ecNumber>
    </recommendedName>
    <alternativeName>
        <fullName evidence="10">Non-canonical purine NTP pyrophosphatase</fullName>
    </alternativeName>
    <alternativeName>
        <fullName evidence="10">Non-standard purine NTP pyrophosphatase</fullName>
    </alternativeName>
    <alternativeName>
        <fullName evidence="10">Nucleoside-triphosphate diphosphatase</fullName>
    </alternativeName>
    <alternativeName>
        <fullName evidence="10">Nucleoside-triphosphate pyrophosphatase</fullName>
        <shortName evidence="10">NTPase</shortName>
    </alternativeName>
</protein>
<dbReference type="AlphaFoldDB" id="A0A9D1V5V8"/>
<evidence type="ECO:0000256" key="9">
    <source>
        <dbReference type="ARBA" id="ARBA00052017"/>
    </source>
</evidence>
<evidence type="ECO:0000256" key="5">
    <source>
        <dbReference type="ARBA" id="ARBA00022801"/>
    </source>
</evidence>
<evidence type="ECO:0000256" key="6">
    <source>
        <dbReference type="ARBA" id="ARBA00022842"/>
    </source>
</evidence>
<dbReference type="InterPro" id="IPR029001">
    <property type="entry name" value="ITPase-like_fam"/>
</dbReference>
<dbReference type="FunFam" id="3.90.950.10:FF:000001">
    <property type="entry name" value="dITP/XTP pyrophosphatase"/>
    <property type="match status" value="1"/>
</dbReference>
<dbReference type="GO" id="GO:0017111">
    <property type="term" value="F:ribonucleoside triphosphate phosphatase activity"/>
    <property type="evidence" value="ECO:0007669"/>
    <property type="project" value="InterPro"/>
</dbReference>
<keyword evidence="5 10" id="KW-0378">Hydrolase</keyword>
<feature type="binding site" evidence="10">
    <location>
        <position position="70"/>
    </location>
    <ligand>
        <name>substrate</name>
    </ligand>
</feature>
<feature type="binding site" evidence="10">
    <location>
        <position position="69"/>
    </location>
    <ligand>
        <name>Mg(2+)</name>
        <dbReference type="ChEBI" id="CHEBI:18420"/>
    </ligand>
</feature>
<dbReference type="HAMAP" id="MF_01405">
    <property type="entry name" value="Non_canon_purine_NTPase"/>
    <property type="match status" value="1"/>
</dbReference>
<dbReference type="Proteomes" id="UP000824193">
    <property type="component" value="Unassembled WGS sequence"/>
</dbReference>
<keyword evidence="6 10" id="KW-0460">Magnesium</keyword>
<dbReference type="GO" id="GO:0036220">
    <property type="term" value="F:ITP diphosphatase activity"/>
    <property type="evidence" value="ECO:0007669"/>
    <property type="project" value="UniProtKB-UniRule"/>
</dbReference>
<comment type="catalytic activity">
    <reaction evidence="8 10">
        <text>dITP + H2O = dIMP + diphosphate + H(+)</text>
        <dbReference type="Rhea" id="RHEA:28342"/>
        <dbReference type="ChEBI" id="CHEBI:15377"/>
        <dbReference type="ChEBI" id="CHEBI:15378"/>
        <dbReference type="ChEBI" id="CHEBI:33019"/>
        <dbReference type="ChEBI" id="CHEBI:61194"/>
        <dbReference type="ChEBI" id="CHEBI:61382"/>
        <dbReference type="EC" id="3.6.1.66"/>
    </reaction>
</comment>
<dbReference type="EMBL" id="DXFW01000039">
    <property type="protein sequence ID" value="HIX06681.1"/>
    <property type="molecule type" value="Genomic_DNA"/>
</dbReference>